<keyword evidence="4" id="KW-1185">Reference proteome</keyword>
<evidence type="ECO:0000313" key="4">
    <source>
        <dbReference type="Proteomes" id="UP001151760"/>
    </source>
</evidence>
<evidence type="ECO:0000313" key="3">
    <source>
        <dbReference type="EMBL" id="GJT93560.1"/>
    </source>
</evidence>
<protein>
    <submittedName>
        <fullName evidence="3">Uncharacterized protein</fullName>
    </submittedName>
</protein>
<feature type="chain" id="PRO_5045357513" evidence="2">
    <location>
        <begin position="17"/>
        <end position="191"/>
    </location>
</feature>
<feature type="signal peptide" evidence="2">
    <location>
        <begin position="1"/>
        <end position="16"/>
    </location>
</feature>
<organism evidence="3 4">
    <name type="scientific">Tanacetum coccineum</name>
    <dbReference type="NCBI Taxonomy" id="301880"/>
    <lineage>
        <taxon>Eukaryota</taxon>
        <taxon>Viridiplantae</taxon>
        <taxon>Streptophyta</taxon>
        <taxon>Embryophyta</taxon>
        <taxon>Tracheophyta</taxon>
        <taxon>Spermatophyta</taxon>
        <taxon>Magnoliopsida</taxon>
        <taxon>eudicotyledons</taxon>
        <taxon>Gunneridae</taxon>
        <taxon>Pentapetalae</taxon>
        <taxon>asterids</taxon>
        <taxon>campanulids</taxon>
        <taxon>Asterales</taxon>
        <taxon>Asteraceae</taxon>
        <taxon>Asteroideae</taxon>
        <taxon>Anthemideae</taxon>
        <taxon>Anthemidinae</taxon>
        <taxon>Tanacetum</taxon>
    </lineage>
</organism>
<proteinExistence type="predicted"/>
<sequence>MKGALVLFAAMGGALGLLKHAKGAFWFDRTPWGASDTMANVNVNAPAEQAPAMAPPTRTDDQILPRSSWVPHTNLFRALTTSAGVPSSFTTTTETTSTLPPPPHPLQQSTVHRDICNTISDVACFEVSCKEILDYIKMEMQKPHSSRVKFIATCLYSRLNDFITSRKNDPKLPQTLISTSSSVCQRDEVMY</sequence>
<accession>A0ABQ5I0N1</accession>
<gene>
    <name evidence="3" type="ORF">Tco_1082405</name>
</gene>
<keyword evidence="2" id="KW-0732">Signal</keyword>
<feature type="compositionally biased region" description="Low complexity" evidence="1">
    <location>
        <begin position="87"/>
        <end position="98"/>
    </location>
</feature>
<reference evidence="3" key="1">
    <citation type="journal article" date="2022" name="Int. J. Mol. Sci.">
        <title>Draft Genome of Tanacetum Coccineum: Genomic Comparison of Closely Related Tanacetum-Family Plants.</title>
        <authorList>
            <person name="Yamashiro T."/>
            <person name="Shiraishi A."/>
            <person name="Nakayama K."/>
            <person name="Satake H."/>
        </authorList>
    </citation>
    <scope>NUCLEOTIDE SEQUENCE</scope>
</reference>
<feature type="region of interest" description="Disordered" evidence="1">
    <location>
        <begin position="87"/>
        <end position="108"/>
    </location>
</feature>
<evidence type="ECO:0000256" key="1">
    <source>
        <dbReference type="SAM" id="MobiDB-lite"/>
    </source>
</evidence>
<evidence type="ECO:0000256" key="2">
    <source>
        <dbReference type="SAM" id="SignalP"/>
    </source>
</evidence>
<comment type="caution">
    <text evidence="3">The sequence shown here is derived from an EMBL/GenBank/DDBJ whole genome shotgun (WGS) entry which is preliminary data.</text>
</comment>
<dbReference type="EMBL" id="BQNB010020214">
    <property type="protein sequence ID" value="GJT93560.1"/>
    <property type="molecule type" value="Genomic_DNA"/>
</dbReference>
<name>A0ABQ5I0N1_9ASTR</name>
<reference evidence="3" key="2">
    <citation type="submission" date="2022-01" db="EMBL/GenBank/DDBJ databases">
        <authorList>
            <person name="Yamashiro T."/>
            <person name="Shiraishi A."/>
            <person name="Satake H."/>
            <person name="Nakayama K."/>
        </authorList>
    </citation>
    <scope>NUCLEOTIDE SEQUENCE</scope>
</reference>
<dbReference type="Proteomes" id="UP001151760">
    <property type="component" value="Unassembled WGS sequence"/>
</dbReference>